<dbReference type="GO" id="GO:0051225">
    <property type="term" value="P:spindle assembly"/>
    <property type="evidence" value="ECO:0007669"/>
    <property type="project" value="InterPro"/>
</dbReference>
<dbReference type="GO" id="GO:0051011">
    <property type="term" value="F:microtubule minus-end binding"/>
    <property type="evidence" value="ECO:0007669"/>
    <property type="project" value="TreeGrafter"/>
</dbReference>
<dbReference type="InterPro" id="IPR029327">
    <property type="entry name" value="HAUS4"/>
</dbReference>
<feature type="compositionally biased region" description="Basic and acidic residues" evidence="1">
    <location>
        <begin position="53"/>
        <end position="63"/>
    </location>
</feature>
<sequence length="92" mass="10888">MDESGLSLTLVKEQAQAWNEVRLRKMAWLRYEILQRIIQELLVDYYVKAQDKNLTSEDKKVRPENWGGGGYGDQNYRGRQPWEALDRAQCRN</sequence>
<reference evidence="2" key="1">
    <citation type="submission" date="2020-03" db="EMBL/GenBank/DDBJ databases">
        <title>Studies in the Genomics of Life Span.</title>
        <authorList>
            <person name="Glass D."/>
        </authorList>
    </citation>
    <scope>NUCLEOTIDE SEQUENCE</scope>
    <source>
        <strain evidence="2">LTLLF</strain>
        <tissue evidence="2">Muscle</tissue>
    </source>
</reference>
<dbReference type="PANTHER" id="PTHR16219">
    <property type="entry name" value="AUGMIN SUBUNIT 4 FAMILY MEMBER"/>
    <property type="match status" value="1"/>
</dbReference>
<organism evidence="2 3">
    <name type="scientific">Microtus ochrogaster</name>
    <name type="common">Prairie vole</name>
    <dbReference type="NCBI Taxonomy" id="79684"/>
    <lineage>
        <taxon>Eukaryota</taxon>
        <taxon>Metazoa</taxon>
        <taxon>Chordata</taxon>
        <taxon>Craniata</taxon>
        <taxon>Vertebrata</taxon>
        <taxon>Euteleostomi</taxon>
        <taxon>Mammalia</taxon>
        <taxon>Eutheria</taxon>
        <taxon>Euarchontoglires</taxon>
        <taxon>Glires</taxon>
        <taxon>Rodentia</taxon>
        <taxon>Myomorpha</taxon>
        <taxon>Muroidea</taxon>
        <taxon>Cricetidae</taxon>
        <taxon>Arvicolinae</taxon>
        <taxon>Microtus</taxon>
    </lineage>
</organism>
<dbReference type="AlphaFoldDB" id="A0A8J6KUM7"/>
<evidence type="ECO:0000313" key="3">
    <source>
        <dbReference type="Proteomes" id="UP000710432"/>
    </source>
</evidence>
<feature type="region of interest" description="Disordered" evidence="1">
    <location>
        <begin position="53"/>
        <end position="92"/>
    </location>
</feature>
<name>A0A8J6KUM7_MICOH</name>
<dbReference type="EMBL" id="JAATJU010022799">
    <property type="protein sequence ID" value="KAH0509649.1"/>
    <property type="molecule type" value="Genomic_DNA"/>
</dbReference>
<dbReference type="InterPro" id="IPR026214">
    <property type="entry name" value="HAUS4_met"/>
</dbReference>
<dbReference type="PRINTS" id="PR02090">
    <property type="entry name" value="HAUSAUGMINL4"/>
</dbReference>
<evidence type="ECO:0000313" key="2">
    <source>
        <dbReference type="EMBL" id="KAH0509649.1"/>
    </source>
</evidence>
<comment type="caution">
    <text evidence="2">The sequence shown here is derived from an EMBL/GenBank/DDBJ whole genome shotgun (WGS) entry which is preliminary data.</text>
</comment>
<accession>A0A8J6KUM7</accession>
<dbReference type="GO" id="GO:0070652">
    <property type="term" value="C:HAUS complex"/>
    <property type="evidence" value="ECO:0007669"/>
    <property type="project" value="InterPro"/>
</dbReference>
<dbReference type="GO" id="GO:0007098">
    <property type="term" value="P:centrosome cycle"/>
    <property type="evidence" value="ECO:0007669"/>
    <property type="project" value="InterPro"/>
</dbReference>
<gene>
    <name evidence="2" type="ORF">LTLLF_159130</name>
</gene>
<protein>
    <submittedName>
        <fullName evidence="2">HAUS augmin-like complex subunit 4</fullName>
    </submittedName>
</protein>
<dbReference type="Proteomes" id="UP000710432">
    <property type="component" value="Unassembled WGS sequence"/>
</dbReference>
<evidence type="ECO:0000256" key="1">
    <source>
        <dbReference type="SAM" id="MobiDB-lite"/>
    </source>
</evidence>
<proteinExistence type="predicted"/>
<dbReference type="PANTHER" id="PTHR16219:SF1">
    <property type="entry name" value="HAUS AUGMIN-LIKE COMPLEX SUBUNIT 4"/>
    <property type="match status" value="1"/>
</dbReference>